<dbReference type="Pfam" id="PF11303">
    <property type="entry name" value="DUF3105"/>
    <property type="match status" value="1"/>
</dbReference>
<dbReference type="AlphaFoldDB" id="A0AAV7J5Q5"/>
<organism evidence="2 3">
    <name type="scientific">Cotesia glomerata</name>
    <name type="common">Lepidopteran parasitic wasp</name>
    <name type="synonym">Apanteles glomeratus</name>
    <dbReference type="NCBI Taxonomy" id="32391"/>
    <lineage>
        <taxon>Eukaryota</taxon>
        <taxon>Metazoa</taxon>
        <taxon>Ecdysozoa</taxon>
        <taxon>Arthropoda</taxon>
        <taxon>Hexapoda</taxon>
        <taxon>Insecta</taxon>
        <taxon>Pterygota</taxon>
        <taxon>Neoptera</taxon>
        <taxon>Endopterygota</taxon>
        <taxon>Hymenoptera</taxon>
        <taxon>Apocrita</taxon>
        <taxon>Ichneumonoidea</taxon>
        <taxon>Braconidae</taxon>
        <taxon>Microgastrinae</taxon>
        <taxon>Cotesia</taxon>
    </lineage>
</organism>
<dbReference type="InterPro" id="IPR021454">
    <property type="entry name" value="DUF3105"/>
</dbReference>
<name>A0AAV7J5Q5_COTGL</name>
<dbReference type="PANTHER" id="PTHR34179:SF1">
    <property type="entry name" value="TUMOR PROTEIN P53-INDUCIBLE PROTEIN 13"/>
    <property type="match status" value="1"/>
</dbReference>
<evidence type="ECO:0000256" key="1">
    <source>
        <dbReference type="SAM" id="SignalP"/>
    </source>
</evidence>
<evidence type="ECO:0000313" key="2">
    <source>
        <dbReference type="EMBL" id="KAH0567053.1"/>
    </source>
</evidence>
<reference evidence="2 3" key="1">
    <citation type="journal article" date="2021" name="J. Hered.">
        <title>A chromosome-level genome assembly of the parasitoid wasp, Cotesia glomerata (Hymenoptera: Braconidae).</title>
        <authorList>
            <person name="Pinto B.J."/>
            <person name="Weis J.J."/>
            <person name="Gamble T."/>
            <person name="Ode P.J."/>
            <person name="Paul R."/>
            <person name="Zaspel J.M."/>
        </authorList>
    </citation>
    <scope>NUCLEOTIDE SEQUENCE [LARGE SCALE GENOMIC DNA]</scope>
    <source>
        <strain evidence="2">CgM1</strain>
    </source>
</reference>
<proteinExistence type="predicted"/>
<dbReference type="PANTHER" id="PTHR34179">
    <property type="entry name" value="TUMOR PROTEIN P53-INDUCIBLE PROTEIN 13"/>
    <property type="match status" value="1"/>
</dbReference>
<comment type="caution">
    <text evidence="2">The sequence shown here is derived from an EMBL/GenBank/DDBJ whole genome shotgun (WGS) entry which is preliminary data.</text>
</comment>
<keyword evidence="1" id="KW-0732">Signal</keyword>
<dbReference type="GO" id="GO:0005737">
    <property type="term" value="C:cytoplasm"/>
    <property type="evidence" value="ECO:0007669"/>
    <property type="project" value="TreeGrafter"/>
</dbReference>
<keyword evidence="3" id="KW-1185">Reference proteome</keyword>
<gene>
    <name evidence="2" type="ORF">KQX54_006390</name>
</gene>
<feature type="chain" id="PRO_5043653105" evidence="1">
    <location>
        <begin position="18"/>
        <end position="362"/>
    </location>
</feature>
<feature type="signal peptide" evidence="1">
    <location>
        <begin position="1"/>
        <end position="17"/>
    </location>
</feature>
<dbReference type="Proteomes" id="UP000826195">
    <property type="component" value="Unassembled WGS sequence"/>
</dbReference>
<sequence>MISQFIFILLFYNSVNVNFFVFGYNSDYHDIVERQSNNLQDILGLRNHVLEQDNINTRPYYSNDKTEYQKNNIRNVDNPLKYELDNWTGRWMPDKVSPNTDKNKNIKNLDGPLKPELDNWTGRWMPDKYSEVIPIPVADSDNNHLLDHNIQMGKIPKCDDGKNFLEVDWDGSPINYTCFSRKIIPSNEIHPELYCEKIPKLYSARHACMNESIDYYDKIPMYGTHRPVWPVYGEYKFVPKQRWLHSLEHGAIVMLYHPCANKNQINLLRKLVTQCLRRHIITPYAELDEARPFALVTWGCRLTMSTINPYIVRNFILTKALHGAETTPKDGEFNEGLIQKAKIVSDENDSKLCPLDSSIVMM</sequence>
<accession>A0AAV7J5Q5</accession>
<protein>
    <submittedName>
        <fullName evidence="2">Uncharacterized protein</fullName>
    </submittedName>
</protein>
<evidence type="ECO:0000313" key="3">
    <source>
        <dbReference type="Proteomes" id="UP000826195"/>
    </source>
</evidence>
<dbReference type="EMBL" id="JAHXZJ010000001">
    <property type="protein sequence ID" value="KAH0567053.1"/>
    <property type="molecule type" value="Genomic_DNA"/>
</dbReference>